<dbReference type="EMBL" id="CP159510">
    <property type="protein sequence ID" value="XCJ16309.1"/>
    <property type="molecule type" value="Genomic_DNA"/>
</dbReference>
<feature type="binding site" evidence="13">
    <location>
        <position position="137"/>
    </location>
    <ligand>
        <name>sn-glycerol 3-phosphate</name>
        <dbReference type="ChEBI" id="CHEBI:57597"/>
    </ligand>
</feature>
<organism evidence="20">
    <name type="scientific">Sporolactobacillus sp. Y61</name>
    <dbReference type="NCBI Taxonomy" id="3160863"/>
    <lineage>
        <taxon>Bacteria</taxon>
        <taxon>Bacillati</taxon>
        <taxon>Bacillota</taxon>
        <taxon>Bacilli</taxon>
        <taxon>Bacillales</taxon>
        <taxon>Sporolactobacillaceae</taxon>
        <taxon>Sporolactobacillus</taxon>
    </lineage>
</organism>
<comment type="catalytic activity">
    <reaction evidence="9">
        <text>sn-glycerol 3-phosphate + NADP(+) = dihydroxyacetone phosphate + NADPH + H(+)</text>
        <dbReference type="Rhea" id="RHEA:11096"/>
        <dbReference type="ChEBI" id="CHEBI:15378"/>
        <dbReference type="ChEBI" id="CHEBI:57597"/>
        <dbReference type="ChEBI" id="CHEBI:57642"/>
        <dbReference type="ChEBI" id="CHEBI:57783"/>
        <dbReference type="ChEBI" id="CHEBI:58349"/>
        <dbReference type="EC" id="1.1.1.94"/>
    </reaction>
    <physiologicalReaction direction="right-to-left" evidence="9">
        <dbReference type="Rhea" id="RHEA:11098"/>
    </physiologicalReaction>
</comment>
<dbReference type="GO" id="GO:0051287">
    <property type="term" value="F:NAD binding"/>
    <property type="evidence" value="ECO:0007669"/>
    <property type="project" value="InterPro"/>
</dbReference>
<feature type="binding site" evidence="13">
    <location>
        <position position="280"/>
    </location>
    <ligand>
        <name>NADPH</name>
        <dbReference type="ChEBI" id="CHEBI:57783"/>
    </ligand>
</feature>
<comment type="subcellular location">
    <subcellularLocation>
        <location evidence="13">Cytoplasm</location>
    </subcellularLocation>
</comment>
<dbReference type="Gene3D" id="3.40.50.720">
    <property type="entry name" value="NAD(P)-binding Rossmann-like Domain"/>
    <property type="match status" value="1"/>
</dbReference>
<evidence type="ECO:0000256" key="7">
    <source>
        <dbReference type="ARBA" id="ARBA00023209"/>
    </source>
</evidence>
<dbReference type="GO" id="GO:0005829">
    <property type="term" value="C:cytosol"/>
    <property type="evidence" value="ECO:0007669"/>
    <property type="project" value="TreeGrafter"/>
</dbReference>
<evidence type="ECO:0000259" key="19">
    <source>
        <dbReference type="Pfam" id="PF07479"/>
    </source>
</evidence>
<feature type="binding site" evidence="13">
    <location>
        <position position="256"/>
    </location>
    <ligand>
        <name>NADPH</name>
        <dbReference type="ChEBI" id="CHEBI:57783"/>
    </ligand>
</feature>
<feature type="binding site" evidence="16">
    <location>
        <position position="256"/>
    </location>
    <ligand>
        <name>NAD(+)</name>
        <dbReference type="ChEBI" id="CHEBI:57540"/>
    </ligand>
</feature>
<keyword evidence="3 13" id="KW-0521">NADP</keyword>
<feature type="binding site" evidence="13">
    <location>
        <position position="139"/>
    </location>
    <ligand>
        <name>sn-glycerol 3-phosphate</name>
        <dbReference type="ChEBI" id="CHEBI:57597"/>
    </ligand>
</feature>
<dbReference type="InterPro" id="IPR006168">
    <property type="entry name" value="G3P_DH_NAD-dep"/>
</dbReference>
<keyword evidence="6 13" id="KW-0443">Lipid metabolism</keyword>
<dbReference type="HAMAP" id="MF_00394">
    <property type="entry name" value="NAD_Glyc3P_dehydrog"/>
    <property type="match status" value="1"/>
</dbReference>
<feature type="binding site" evidence="13">
    <location>
        <position position="256"/>
    </location>
    <ligand>
        <name>sn-glycerol 3-phosphate</name>
        <dbReference type="ChEBI" id="CHEBI:57597"/>
    </ligand>
</feature>
<proteinExistence type="inferred from homology"/>
<feature type="binding site" evidence="13">
    <location>
        <position position="255"/>
    </location>
    <ligand>
        <name>sn-glycerol 3-phosphate</name>
        <dbReference type="ChEBI" id="CHEBI:57597"/>
    </ligand>
</feature>
<dbReference type="Pfam" id="PF07479">
    <property type="entry name" value="NAD_Gly3P_dh_C"/>
    <property type="match status" value="1"/>
</dbReference>
<evidence type="ECO:0000256" key="12">
    <source>
        <dbReference type="ARBA" id="ARBA00080511"/>
    </source>
</evidence>
<dbReference type="GO" id="GO:0047952">
    <property type="term" value="F:glycerol-3-phosphate dehydrogenase [NAD(P)+] activity"/>
    <property type="evidence" value="ECO:0007669"/>
    <property type="project" value="UniProtKB-UniRule"/>
</dbReference>
<dbReference type="PRINTS" id="PR00077">
    <property type="entry name" value="GPDHDRGNASE"/>
</dbReference>
<comment type="function">
    <text evidence="13">Catalyzes the reduction of the glycolytic intermediate dihydroxyacetone phosphate (DHAP) to sn-glycerol 3-phosphate (G3P), the key precursor for phospholipid synthesis.</text>
</comment>
<feature type="binding site" evidence="13">
    <location>
        <position position="33"/>
    </location>
    <ligand>
        <name>NADPH</name>
        <dbReference type="ChEBI" id="CHEBI:57783"/>
    </ligand>
</feature>
<evidence type="ECO:0000256" key="10">
    <source>
        <dbReference type="ARBA" id="ARBA00066687"/>
    </source>
</evidence>
<dbReference type="SUPFAM" id="SSF48179">
    <property type="entry name" value="6-phosphogluconate dehydrogenase C-terminal domain-like"/>
    <property type="match status" value="1"/>
</dbReference>
<dbReference type="PIRSF" id="PIRSF000114">
    <property type="entry name" value="Glycerol-3-P_dh"/>
    <property type="match status" value="1"/>
</dbReference>
<protein>
    <recommendedName>
        <fullName evidence="11 13">Glycerol-3-phosphate dehydrogenase [NAD(P)+]</fullName>
        <ecNumber evidence="10 13">1.1.1.94</ecNumber>
    </recommendedName>
    <alternativeName>
        <fullName evidence="13">NAD(P)(+)-dependent glycerol-3-phosphate dehydrogenase</fullName>
    </alternativeName>
    <alternativeName>
        <fullName evidence="12 13">NAD(P)H-dependent dihydroxyacetone-phosphate reductase</fullName>
    </alternativeName>
</protein>
<dbReference type="AlphaFoldDB" id="A0AAU8IEA3"/>
<feature type="binding site" evidence="13">
    <location>
        <position position="106"/>
    </location>
    <ligand>
        <name>NADPH</name>
        <dbReference type="ChEBI" id="CHEBI:57783"/>
    </ligand>
</feature>
<evidence type="ECO:0000259" key="18">
    <source>
        <dbReference type="Pfam" id="PF01210"/>
    </source>
</evidence>
<dbReference type="InterPro" id="IPR036291">
    <property type="entry name" value="NAD(P)-bd_dom_sf"/>
</dbReference>
<dbReference type="NCBIfam" id="NF000941">
    <property type="entry name" value="PRK00094.1-3"/>
    <property type="match status" value="1"/>
</dbReference>
<gene>
    <name evidence="13" type="primary">gpsA</name>
    <name evidence="20" type="ORF">ABNN70_11565</name>
</gene>
<evidence type="ECO:0000256" key="13">
    <source>
        <dbReference type="HAMAP-Rule" id="MF_00394"/>
    </source>
</evidence>
<comment type="pathway">
    <text evidence="13">Membrane lipid metabolism; glycerophospholipid metabolism.</text>
</comment>
<feature type="binding site" evidence="13">
    <location>
        <position position="257"/>
    </location>
    <ligand>
        <name>sn-glycerol 3-phosphate</name>
        <dbReference type="ChEBI" id="CHEBI:57597"/>
    </ligand>
</feature>
<dbReference type="FunFam" id="1.10.1040.10:FF:000001">
    <property type="entry name" value="Glycerol-3-phosphate dehydrogenase [NAD(P)+]"/>
    <property type="match status" value="1"/>
</dbReference>
<evidence type="ECO:0000256" key="16">
    <source>
        <dbReference type="PIRSR" id="PIRSR000114-3"/>
    </source>
</evidence>
<evidence type="ECO:0000256" key="17">
    <source>
        <dbReference type="RuleBase" id="RU000437"/>
    </source>
</evidence>
<dbReference type="NCBIfam" id="NF000942">
    <property type="entry name" value="PRK00094.1-4"/>
    <property type="match status" value="1"/>
</dbReference>
<feature type="domain" description="Glycerol-3-phosphate dehydrogenase NAD-dependent N-terminal" evidence="18">
    <location>
        <begin position="3"/>
        <end position="161"/>
    </location>
</feature>
<evidence type="ECO:0000256" key="3">
    <source>
        <dbReference type="ARBA" id="ARBA00022857"/>
    </source>
</evidence>
<dbReference type="SUPFAM" id="SSF51735">
    <property type="entry name" value="NAD(P)-binding Rossmann-fold domains"/>
    <property type="match status" value="1"/>
</dbReference>
<feature type="binding site" evidence="16">
    <location>
        <position position="141"/>
    </location>
    <ligand>
        <name>NAD(+)</name>
        <dbReference type="ChEBI" id="CHEBI:57540"/>
    </ligand>
</feature>
<feature type="binding site" evidence="13">
    <location>
        <position position="192"/>
    </location>
    <ligand>
        <name>sn-glycerol 3-phosphate</name>
        <dbReference type="ChEBI" id="CHEBI:57597"/>
    </ligand>
</feature>
<keyword evidence="8 13" id="KW-1208">Phospholipid metabolism</keyword>
<dbReference type="EC" id="1.1.1.94" evidence="10 13"/>
<keyword evidence="2 13" id="KW-0444">Lipid biosynthesis</keyword>
<evidence type="ECO:0000256" key="9">
    <source>
        <dbReference type="ARBA" id="ARBA00052716"/>
    </source>
</evidence>
<name>A0AAU8IEA3_9BACL</name>
<dbReference type="PANTHER" id="PTHR11728">
    <property type="entry name" value="GLYCEROL-3-PHOSPHATE DEHYDROGENASE"/>
    <property type="match status" value="1"/>
</dbReference>
<feature type="binding site" evidence="13">
    <location>
        <position position="245"/>
    </location>
    <ligand>
        <name>sn-glycerol 3-phosphate</name>
        <dbReference type="ChEBI" id="CHEBI:57597"/>
    </ligand>
</feature>
<reference evidence="20" key="1">
    <citation type="submission" date="2024-06" db="EMBL/GenBank/DDBJ databases">
        <authorList>
            <person name="Fan A."/>
            <person name="Zhang F.Y."/>
            <person name="Zhang L."/>
        </authorList>
    </citation>
    <scope>NUCLEOTIDE SEQUENCE</scope>
    <source>
        <strain evidence="20">Y61</strain>
    </source>
</reference>
<evidence type="ECO:0000313" key="20">
    <source>
        <dbReference type="EMBL" id="XCJ16309.1"/>
    </source>
</evidence>
<dbReference type="GO" id="GO:0046167">
    <property type="term" value="P:glycerol-3-phosphate biosynthetic process"/>
    <property type="evidence" value="ECO:0007669"/>
    <property type="project" value="UniProtKB-UniRule"/>
</dbReference>
<feature type="domain" description="Glycerol-3-phosphate dehydrogenase NAD-dependent C-terminal" evidence="19">
    <location>
        <begin position="181"/>
        <end position="321"/>
    </location>
</feature>
<evidence type="ECO:0000256" key="15">
    <source>
        <dbReference type="PIRSR" id="PIRSR000114-2"/>
    </source>
</evidence>
<feature type="binding site" evidence="13">
    <location>
        <position position="11"/>
    </location>
    <ligand>
        <name>NADPH</name>
        <dbReference type="ChEBI" id="CHEBI:57783"/>
    </ligand>
</feature>
<sequence>MKKIAVIGAGSWGTALSMVLADNGYTVQLWSHRKDQADEIRLKHTNEKYLPGIALPEKICGTADMVEALNEVSAVLLVVPAKAMREVLTQLRTVIKRPLLFIHGVKGIEPGTFRRMSEVIQEEIPDSLRKAIVVLSGPSHAEEVALRHPTTVSVASDSAEAAKHVQDLFFNSYFRVYTNEDVIGVEIGGALKNIIALGAGISDGLGYGDNAKAALITRGLAEISRLGTKLGAHPLTFIGLTGMGDLIVTCTSKHSRNWRAGNMLGKGKKLQEILDHMGMVVEGVRTAEAAYTLSKKEHVEMPITVEIFNVLFEGKDPKEAVDELMGRDKKDEIAAIYNSLPDRRPEEREQ</sequence>
<dbReference type="GO" id="GO:0046168">
    <property type="term" value="P:glycerol-3-phosphate catabolic process"/>
    <property type="evidence" value="ECO:0007669"/>
    <property type="project" value="InterPro"/>
</dbReference>
<keyword evidence="7 13" id="KW-0594">Phospholipid biosynthesis</keyword>
<evidence type="ECO:0000256" key="11">
    <source>
        <dbReference type="ARBA" id="ARBA00069372"/>
    </source>
</evidence>
<keyword evidence="4 13" id="KW-0560">Oxidoreductase</keyword>
<dbReference type="InterPro" id="IPR008927">
    <property type="entry name" value="6-PGluconate_DH-like_C_sf"/>
</dbReference>
<dbReference type="Gene3D" id="1.10.1040.10">
    <property type="entry name" value="N-(1-d-carboxylethyl)-l-norvaline Dehydrogenase, domain 2"/>
    <property type="match status" value="1"/>
</dbReference>
<feature type="binding site" evidence="15">
    <location>
        <position position="106"/>
    </location>
    <ligand>
        <name>substrate</name>
    </ligand>
</feature>
<dbReference type="GO" id="GO:0008654">
    <property type="term" value="P:phospholipid biosynthetic process"/>
    <property type="evidence" value="ECO:0007669"/>
    <property type="project" value="UniProtKB-KW"/>
</dbReference>
<dbReference type="FunFam" id="3.40.50.720:FF:000019">
    <property type="entry name" value="Glycerol-3-phosphate dehydrogenase [NAD(P)+]"/>
    <property type="match status" value="1"/>
</dbReference>
<evidence type="ECO:0000256" key="1">
    <source>
        <dbReference type="ARBA" id="ARBA00011009"/>
    </source>
</evidence>
<evidence type="ECO:0000256" key="5">
    <source>
        <dbReference type="ARBA" id="ARBA00023027"/>
    </source>
</evidence>
<dbReference type="InterPro" id="IPR013328">
    <property type="entry name" value="6PGD_dom2"/>
</dbReference>
<feature type="binding site" evidence="13">
    <location>
        <position position="12"/>
    </location>
    <ligand>
        <name>NADPH</name>
        <dbReference type="ChEBI" id="CHEBI:57783"/>
    </ligand>
</feature>
<dbReference type="GO" id="GO:0005975">
    <property type="term" value="P:carbohydrate metabolic process"/>
    <property type="evidence" value="ECO:0007669"/>
    <property type="project" value="InterPro"/>
</dbReference>
<comment type="similarity">
    <text evidence="1 13 17">Belongs to the NAD-dependent glycerol-3-phosphate dehydrogenase family.</text>
</comment>
<evidence type="ECO:0000256" key="14">
    <source>
        <dbReference type="PIRSR" id="PIRSR000114-1"/>
    </source>
</evidence>
<feature type="binding site" evidence="13">
    <location>
        <position position="106"/>
    </location>
    <ligand>
        <name>sn-glycerol 3-phosphate</name>
        <dbReference type="ChEBI" id="CHEBI:57597"/>
    </ligand>
</feature>
<feature type="binding site" evidence="15">
    <location>
        <begin position="256"/>
        <end position="257"/>
    </location>
    <ligand>
        <name>substrate</name>
    </ligand>
</feature>
<feature type="binding site" evidence="13">
    <location>
        <position position="32"/>
    </location>
    <ligand>
        <name>NADPH</name>
        <dbReference type="ChEBI" id="CHEBI:57783"/>
    </ligand>
</feature>
<keyword evidence="13" id="KW-0963">Cytoplasm</keyword>
<feature type="binding site" evidence="16">
    <location>
        <begin position="8"/>
        <end position="13"/>
    </location>
    <ligand>
        <name>NAD(+)</name>
        <dbReference type="ChEBI" id="CHEBI:57540"/>
    </ligand>
</feature>
<dbReference type="RefSeq" id="WP_129928945.1">
    <property type="nucleotide sequence ID" value="NZ_CP159510.1"/>
</dbReference>
<dbReference type="InterPro" id="IPR011128">
    <property type="entry name" value="G3P_DH_NAD-dep_N"/>
</dbReference>
<accession>A0AAU8IEA3</accession>
<evidence type="ECO:0000256" key="4">
    <source>
        <dbReference type="ARBA" id="ARBA00023002"/>
    </source>
</evidence>
<evidence type="ECO:0000256" key="2">
    <source>
        <dbReference type="ARBA" id="ARBA00022516"/>
    </source>
</evidence>
<keyword evidence="5 13" id="KW-0520">NAD</keyword>
<feature type="active site" description="Proton acceptor" evidence="13 14">
    <location>
        <position position="192"/>
    </location>
</feature>
<comment type="catalytic activity">
    <reaction evidence="13">
        <text>sn-glycerol 3-phosphate + NAD(+) = dihydroxyacetone phosphate + NADH + H(+)</text>
        <dbReference type="Rhea" id="RHEA:11092"/>
        <dbReference type="ChEBI" id="CHEBI:15378"/>
        <dbReference type="ChEBI" id="CHEBI:57540"/>
        <dbReference type="ChEBI" id="CHEBI:57597"/>
        <dbReference type="ChEBI" id="CHEBI:57642"/>
        <dbReference type="ChEBI" id="CHEBI:57945"/>
        <dbReference type="EC" id="1.1.1.94"/>
    </reaction>
</comment>
<feature type="binding site" evidence="13">
    <location>
        <position position="141"/>
    </location>
    <ligand>
        <name>NADPH</name>
        <dbReference type="ChEBI" id="CHEBI:57783"/>
    </ligand>
</feature>
<dbReference type="GO" id="GO:0006650">
    <property type="term" value="P:glycerophospholipid metabolic process"/>
    <property type="evidence" value="ECO:0007669"/>
    <property type="project" value="UniProtKB-UniRule"/>
</dbReference>
<dbReference type="PROSITE" id="PS00957">
    <property type="entry name" value="NAD_G3PDH"/>
    <property type="match status" value="1"/>
</dbReference>
<keyword evidence="13" id="KW-0547">Nucleotide-binding</keyword>
<evidence type="ECO:0000256" key="8">
    <source>
        <dbReference type="ARBA" id="ARBA00023264"/>
    </source>
</evidence>
<dbReference type="NCBIfam" id="NF000940">
    <property type="entry name" value="PRK00094.1-2"/>
    <property type="match status" value="1"/>
</dbReference>
<feature type="binding site" evidence="13">
    <location>
        <position position="282"/>
    </location>
    <ligand>
        <name>NADPH</name>
        <dbReference type="ChEBI" id="CHEBI:57783"/>
    </ligand>
</feature>
<dbReference type="PANTHER" id="PTHR11728:SF1">
    <property type="entry name" value="GLYCEROL-3-PHOSPHATE DEHYDROGENASE [NAD(+)] 2, CHLOROPLASTIC"/>
    <property type="match status" value="1"/>
</dbReference>
<dbReference type="Pfam" id="PF01210">
    <property type="entry name" value="NAD_Gly3P_dh_N"/>
    <property type="match status" value="1"/>
</dbReference>
<dbReference type="InterPro" id="IPR006109">
    <property type="entry name" value="G3P_DH_NAD-dep_C"/>
</dbReference>
<feature type="binding site" evidence="13">
    <location>
        <position position="49"/>
    </location>
    <ligand>
        <name>NADPH</name>
        <dbReference type="ChEBI" id="CHEBI:57783"/>
    </ligand>
</feature>
<evidence type="ECO:0000256" key="6">
    <source>
        <dbReference type="ARBA" id="ARBA00023098"/>
    </source>
</evidence>